<reference evidence="1 2" key="2">
    <citation type="journal article" date="2012" name="J. Bacteriol.">
        <title>Complete Genome Sequence of Rahnella sp. Strain Y9602, a Gammaproteobacterium Isolate from Metal- and Radionuclide-Contaminated Soil.</title>
        <authorList>
            <person name="Martinez R.J."/>
            <person name="Bruce D."/>
            <person name="Detter C."/>
            <person name="Goodwin L.A."/>
            <person name="Han J."/>
            <person name="Han C.S."/>
            <person name="Held B."/>
            <person name="Land M.L."/>
            <person name="Mikhailova N."/>
            <person name="Nolan M."/>
            <person name="Pennacchio L."/>
            <person name="Pitluck S."/>
            <person name="Tapia R."/>
            <person name="Woyke T."/>
            <person name="Sobecky P.A."/>
        </authorList>
    </citation>
    <scope>NUCLEOTIDE SEQUENCE [LARGE SCALE GENOMIC DNA]</scope>
    <source>
        <strain evidence="1 2">Y9602</strain>
        <plasmid evidence="1">pRAHAQ01</plasmid>
    </source>
</reference>
<sequence>MTAYLKRMPAGIAGAISRPQDLTVEPVILDSTNQFTAYGVGGKYSGGKFVPIASGDTAAVLAGIFVRPFPTASQPDVVQQIGSGKNFTGDNLKRGYVNVNIGGDASSVTLGGAVYMRVATSAIGTFVAAADSTNTVLISNAYFTGPGDTSGNIEIAYNL</sequence>
<dbReference type="OrthoDB" id="8454702at2"/>
<accession>A0A0H3FIH9</accession>
<dbReference type="eggNOG" id="ENOG50321SD">
    <property type="taxonomic scope" value="Bacteria"/>
</dbReference>
<evidence type="ECO:0000313" key="1">
    <source>
        <dbReference type="EMBL" id="ADW76570.1"/>
    </source>
</evidence>
<dbReference type="KEGG" id="rah:Rahaq_4995"/>
<name>A0A0H3FIH9_RAHSY</name>
<dbReference type="RefSeq" id="WP_013578251.1">
    <property type="nucleotide sequence ID" value="NC_015062.1"/>
</dbReference>
<dbReference type="InterPro" id="IPR056914">
    <property type="entry name" value="Gp53-like"/>
</dbReference>
<dbReference type="Proteomes" id="UP000007257">
    <property type="component" value="Plasmid pRAHAQ01"/>
</dbReference>
<proteinExistence type="predicted"/>
<evidence type="ECO:0000313" key="2">
    <source>
        <dbReference type="Proteomes" id="UP000007257"/>
    </source>
</evidence>
<organism evidence="1 2">
    <name type="scientific">Rahnella sp. (strain Y9602)</name>
    <dbReference type="NCBI Taxonomy" id="2703885"/>
    <lineage>
        <taxon>Bacteria</taxon>
        <taxon>Pseudomonadati</taxon>
        <taxon>Pseudomonadota</taxon>
        <taxon>Gammaproteobacteria</taxon>
        <taxon>Enterobacterales</taxon>
        <taxon>Yersiniaceae</taxon>
        <taxon>Rahnella</taxon>
    </lineage>
</organism>
<dbReference type="HOGENOM" id="CLU_138379_0_0_6"/>
<keyword evidence="1" id="KW-0614">Plasmid</keyword>
<geneLocation type="plasmid" evidence="1 2">
    <name>pRAHAQ01</name>
</geneLocation>
<dbReference type="Pfam" id="PF23982">
    <property type="entry name" value="XM1_gp53_minor_capsid"/>
    <property type="match status" value="1"/>
</dbReference>
<dbReference type="EMBL" id="CP002506">
    <property type="protein sequence ID" value="ADW76570.1"/>
    <property type="molecule type" value="Genomic_DNA"/>
</dbReference>
<gene>
    <name evidence="1" type="ordered locus">Rahaq_4995</name>
</gene>
<protein>
    <submittedName>
        <fullName evidence="1">Putative bacteriophage protein</fullName>
    </submittedName>
</protein>
<reference evidence="2" key="1">
    <citation type="submission" date="2011-01" db="EMBL/GenBank/DDBJ databases">
        <title>Complete sequence of plasmid1 of Rahnella sp. Y9602.</title>
        <authorList>
            <consortium name="US DOE Joint Genome Institute"/>
            <person name="Lucas S."/>
            <person name="Copeland A."/>
            <person name="Lapidus A."/>
            <person name="Cheng J.-F."/>
            <person name="Goodwin L."/>
            <person name="Pitluck S."/>
            <person name="Lu M."/>
            <person name="Detter J.C."/>
            <person name="Han C."/>
            <person name="Tapia R."/>
            <person name="Land M."/>
            <person name="Hauser L."/>
            <person name="Kyrpides N."/>
            <person name="Ivanova N."/>
            <person name="Ovchinnikova G."/>
            <person name="Pagani I."/>
            <person name="Sobecky P.A."/>
            <person name="Martinez R.J."/>
            <person name="Woyke T."/>
        </authorList>
    </citation>
    <scope>NUCLEOTIDE SEQUENCE [LARGE SCALE GENOMIC DNA]</scope>
    <source>
        <strain evidence="2">Y9602</strain>
        <plasmid evidence="2">pRAHAQ01</plasmid>
    </source>
</reference>
<dbReference type="AlphaFoldDB" id="A0A0H3FIH9"/>